<organism evidence="3 4">
    <name type="scientific">Halomonas huangheensis</name>
    <dbReference type="NCBI Taxonomy" id="1178482"/>
    <lineage>
        <taxon>Bacteria</taxon>
        <taxon>Pseudomonadati</taxon>
        <taxon>Pseudomonadota</taxon>
        <taxon>Gammaproteobacteria</taxon>
        <taxon>Oceanospirillales</taxon>
        <taxon>Halomonadaceae</taxon>
        <taxon>Halomonas</taxon>
    </lineage>
</organism>
<gene>
    <name evidence="3" type="ORF">BJB45_04275</name>
</gene>
<feature type="signal peptide" evidence="2">
    <location>
        <begin position="1"/>
        <end position="21"/>
    </location>
</feature>
<keyword evidence="4" id="KW-1185">Reference proteome</keyword>
<protein>
    <submittedName>
        <fullName evidence="3">Uncharacterized protein</fullName>
    </submittedName>
</protein>
<evidence type="ECO:0000313" key="4">
    <source>
        <dbReference type="Proteomes" id="UP000019113"/>
    </source>
</evidence>
<dbReference type="Proteomes" id="UP000019113">
    <property type="component" value="Unassembled WGS sequence"/>
</dbReference>
<feature type="region of interest" description="Disordered" evidence="1">
    <location>
        <begin position="22"/>
        <end position="41"/>
    </location>
</feature>
<evidence type="ECO:0000256" key="2">
    <source>
        <dbReference type="SAM" id="SignalP"/>
    </source>
</evidence>
<evidence type="ECO:0000256" key="1">
    <source>
        <dbReference type="SAM" id="MobiDB-lite"/>
    </source>
</evidence>
<keyword evidence="2" id="KW-0732">Signal</keyword>
<dbReference type="eggNOG" id="ENOG5033N2E">
    <property type="taxonomic scope" value="Bacteria"/>
</dbReference>
<dbReference type="PATRIC" id="fig|1178482.3.peg.3453"/>
<proteinExistence type="predicted"/>
<accession>W1N468</accession>
<sequence>MRMMGYIVLGLLLVLAGCDNSADDQENAPDPATQVDTPVSDNTVATAETEAEDELAGIEPMVEPVEVTLEAVLLADRRMQVVGRTNLPDGTRVQMVVVREASGVRWQERTVVNGGRVEAGPFGPGSGLPDGHYLLRLRSTPVELQPSDVQRRLGDRGEHLTGRLITQSEHGLGQLVSAVQRVLVGQQVRRTTDRVTVEELSQ</sequence>
<dbReference type="PROSITE" id="PS51257">
    <property type="entry name" value="PROKAR_LIPOPROTEIN"/>
    <property type="match status" value="1"/>
</dbReference>
<evidence type="ECO:0000313" key="3">
    <source>
        <dbReference type="EMBL" id="ERL50352.1"/>
    </source>
</evidence>
<name>W1N468_9GAMM</name>
<reference evidence="3 4" key="1">
    <citation type="submission" date="2013-08" db="EMBL/GenBank/DDBJ databases">
        <title>draft genome of Halomonas huanghegensis, strain BJGMM-B45T.</title>
        <authorList>
            <person name="Miao C."/>
            <person name="Wan Y."/>
            <person name="Jin W."/>
        </authorList>
    </citation>
    <scope>NUCLEOTIDE SEQUENCE [LARGE SCALE GENOMIC DNA]</scope>
    <source>
        <strain evidence="3 4">BJGMM-B45</strain>
    </source>
</reference>
<dbReference type="AlphaFoldDB" id="W1N468"/>
<comment type="caution">
    <text evidence="3">The sequence shown here is derived from an EMBL/GenBank/DDBJ whole genome shotgun (WGS) entry which is preliminary data.</text>
</comment>
<dbReference type="EMBL" id="AVBC01000039">
    <property type="protein sequence ID" value="ERL50352.1"/>
    <property type="molecule type" value="Genomic_DNA"/>
</dbReference>
<feature type="chain" id="PRO_5004806248" evidence="2">
    <location>
        <begin position="22"/>
        <end position="202"/>
    </location>
</feature>
<dbReference type="RefSeq" id="WP_021820404.1">
    <property type="nucleotide sequence ID" value="NZ_AVBC01000039.1"/>
</dbReference>